<reference evidence="2" key="1">
    <citation type="submission" date="2024-01" db="EMBL/GenBank/DDBJ databases">
        <title>GRCr8: a new rat reference genome assembly contstructed from accurate long reads and long range scaffolding.</title>
        <authorList>
            <person name="Doris P.A."/>
            <person name="Kalbfleisch T."/>
            <person name="Li K."/>
            <person name="Howe K."/>
            <person name="Wood J."/>
        </authorList>
    </citation>
    <scope>NUCLEOTIDE SEQUENCE [LARGE SCALE GENOMIC DNA]</scope>
    <source>
        <strain evidence="2">Brown Norway</strain>
    </source>
</reference>
<feature type="region of interest" description="Disordered" evidence="1">
    <location>
        <begin position="339"/>
        <end position="363"/>
    </location>
</feature>
<dbReference type="PANTHER" id="PTHR14526:SF2">
    <property type="entry name" value="AURORA KINASE A AND NINEIN-INTERACTING PROTEIN"/>
    <property type="match status" value="1"/>
</dbReference>
<evidence type="ECO:0000256" key="1">
    <source>
        <dbReference type="SAM" id="MobiDB-lite"/>
    </source>
</evidence>
<reference evidence="2" key="2">
    <citation type="submission" date="2025-08" db="UniProtKB">
        <authorList>
            <consortium name="Ensembl"/>
        </authorList>
    </citation>
    <scope>IDENTIFICATION</scope>
    <source>
        <strain evidence="2">Brown Norway</strain>
    </source>
</reference>
<dbReference type="GO" id="GO:0003684">
    <property type="term" value="F:damaged DNA binding"/>
    <property type="evidence" value="ECO:0007669"/>
    <property type="project" value="Ensembl"/>
</dbReference>
<sequence>MCMNVCSHVYLCTTCMPVAGGSQKTLVPPELGLQMVETPMCAGPLEAQLVLLPAGPSPQSALLCTHLLKLGTKMLTLLPGERKPSIPFTQRRATRQTSITSFVTSQPGMANGGNQKNASSLKENQINRECKSRSQLDCLDQGLEDDCLVSPLATSTPADIREAGHSPQSSQISGCQSLETTSLTMMSFPQPVVLMGTGESKAPLASSFTQFLERSCLLDQREAKRKREGLCGSKTDCPGMGSHIRPPGGKCHQPLDKAKVEKRATAKENRQAPVHLQTYRFGSHSGKKTLLVTKSPCPLSVFSWDIDRKDRDSWSQLFTEDSQGHQVIAHSTKMPFQDVTNARNQGSGQFPDSPQAQGQDGPTLLHLQPHLLFTQDSEGNRVIRH</sequence>
<dbReference type="AlphaFoldDB" id="A0A8I5ZKX2"/>
<dbReference type="RGD" id="1589922">
    <property type="gene designation" value="Aunip"/>
</dbReference>
<evidence type="ECO:0000313" key="3">
    <source>
        <dbReference type="Proteomes" id="UP000002494"/>
    </source>
</evidence>
<dbReference type="GeneTree" id="ENSGT00390000003280"/>
<dbReference type="Ensembl" id="ENSRNOT00000103135.2">
    <property type="protein sequence ID" value="ENSRNOP00000078479.2"/>
    <property type="gene ID" value="ENSRNOG00000022030.5"/>
</dbReference>
<protein>
    <submittedName>
        <fullName evidence="2">Aurora kinase A and ninein interacting protein</fullName>
    </submittedName>
</protein>
<dbReference type="Proteomes" id="UP000002494">
    <property type="component" value="Chromosome 5"/>
</dbReference>
<dbReference type="OMA" id="VTNNQNR"/>
<dbReference type="GO" id="GO:0007051">
    <property type="term" value="P:spindle organization"/>
    <property type="evidence" value="ECO:0007669"/>
    <property type="project" value="Ensembl"/>
</dbReference>
<gene>
    <name evidence="2 4" type="primary">Aunip</name>
</gene>
<evidence type="ECO:0000313" key="2">
    <source>
        <dbReference type="Ensembl" id="ENSRNOP00000078479.2"/>
    </source>
</evidence>
<dbReference type="Pfam" id="PF15334">
    <property type="entry name" value="AIB"/>
    <property type="match status" value="1"/>
</dbReference>
<dbReference type="GO" id="GO:0005813">
    <property type="term" value="C:centrosome"/>
    <property type="evidence" value="ECO:0007669"/>
    <property type="project" value="Ensembl"/>
</dbReference>
<name>A0A8I5ZKX2_RAT</name>
<dbReference type="CTD" id="79000"/>
<dbReference type="GO" id="GO:0090734">
    <property type="term" value="C:site of DNA damage"/>
    <property type="evidence" value="ECO:0007669"/>
    <property type="project" value="Ensembl"/>
</dbReference>
<dbReference type="PANTHER" id="PTHR14526">
    <property type="entry name" value="AURORA KINASE A AND NINEIN-INTERACTING PROTEIN"/>
    <property type="match status" value="1"/>
</dbReference>
<evidence type="ECO:0000313" key="4">
    <source>
        <dbReference type="RGD" id="1589922"/>
    </source>
</evidence>
<dbReference type="InterPro" id="IPR029286">
    <property type="entry name" value="AUNIP"/>
</dbReference>
<feature type="compositionally biased region" description="Polar residues" evidence="1">
    <location>
        <begin position="339"/>
        <end position="360"/>
    </location>
</feature>
<organism evidence="2 3">
    <name type="scientific">Rattus norvegicus</name>
    <name type="common">Rat</name>
    <dbReference type="NCBI Taxonomy" id="10116"/>
    <lineage>
        <taxon>Eukaryota</taxon>
        <taxon>Metazoa</taxon>
        <taxon>Chordata</taxon>
        <taxon>Craniata</taxon>
        <taxon>Vertebrata</taxon>
        <taxon>Euteleostomi</taxon>
        <taxon>Mammalia</taxon>
        <taxon>Eutheria</taxon>
        <taxon>Euarchontoglires</taxon>
        <taxon>Glires</taxon>
        <taxon>Rodentia</taxon>
        <taxon>Myomorpha</taxon>
        <taxon>Muroidea</taxon>
        <taxon>Muridae</taxon>
        <taxon>Murinae</taxon>
        <taxon>Rattus</taxon>
    </lineage>
</organism>
<accession>A0A8I5ZKX2</accession>
<reference evidence="2" key="3">
    <citation type="submission" date="2025-09" db="UniProtKB">
        <authorList>
            <consortium name="Ensembl"/>
        </authorList>
    </citation>
    <scope>IDENTIFICATION</scope>
    <source>
        <strain evidence="2">Brown Norway</strain>
    </source>
</reference>
<dbReference type="GO" id="GO:0000922">
    <property type="term" value="C:spindle pole"/>
    <property type="evidence" value="ECO:0007669"/>
    <property type="project" value="Ensembl"/>
</dbReference>
<proteinExistence type="predicted"/>
<dbReference type="GO" id="GO:2001033">
    <property type="term" value="P:negative regulation of double-strand break repair via nonhomologous end joining"/>
    <property type="evidence" value="ECO:0007669"/>
    <property type="project" value="Ensembl"/>
</dbReference>
<keyword evidence="3" id="KW-1185">Reference proteome</keyword>
<dbReference type="GO" id="GO:0000724">
    <property type="term" value="P:double-strand break repair via homologous recombination"/>
    <property type="evidence" value="ECO:0007669"/>
    <property type="project" value="Ensembl"/>
</dbReference>